<feature type="region of interest" description="Disordered" evidence="1">
    <location>
        <begin position="80"/>
        <end position="105"/>
    </location>
</feature>
<evidence type="ECO:0000313" key="2">
    <source>
        <dbReference type="EMBL" id="BBY58415.1"/>
    </source>
</evidence>
<evidence type="ECO:0000313" key="3">
    <source>
        <dbReference type="Proteomes" id="UP000466445"/>
    </source>
</evidence>
<dbReference type="Proteomes" id="UP000466445">
    <property type="component" value="Chromosome"/>
</dbReference>
<evidence type="ECO:0000256" key="1">
    <source>
        <dbReference type="SAM" id="MobiDB-lite"/>
    </source>
</evidence>
<dbReference type="KEGG" id="msar:MSAR_15510"/>
<proteinExistence type="predicted"/>
<gene>
    <name evidence="2" type="ORF">MSAR_15510</name>
</gene>
<organism evidence="2 3">
    <name type="scientific">Mycolicibacterium sarraceniae</name>
    <dbReference type="NCBI Taxonomy" id="1534348"/>
    <lineage>
        <taxon>Bacteria</taxon>
        <taxon>Bacillati</taxon>
        <taxon>Actinomycetota</taxon>
        <taxon>Actinomycetes</taxon>
        <taxon>Mycobacteriales</taxon>
        <taxon>Mycobacteriaceae</taxon>
        <taxon>Mycolicibacterium</taxon>
    </lineage>
</organism>
<dbReference type="AlphaFoldDB" id="A0A7I7SQT4"/>
<dbReference type="EMBL" id="AP022595">
    <property type="protein sequence ID" value="BBY58415.1"/>
    <property type="molecule type" value="Genomic_DNA"/>
</dbReference>
<sequence>MISDQWLNPPDPRLHNGPIRTTAPLAKRSLFTVRDSLTYVGQAQQYLLGVVPRRDVEIARPLLESGGVCVVSAASNYTGLASSAPPSPSASTNVRSHRPSPSVST</sequence>
<reference evidence="2 3" key="1">
    <citation type="journal article" date="2019" name="Emerg. Microbes Infect.">
        <title>Comprehensive subspecies identification of 175 nontuberculous mycobacteria species based on 7547 genomic profiles.</title>
        <authorList>
            <person name="Matsumoto Y."/>
            <person name="Kinjo T."/>
            <person name="Motooka D."/>
            <person name="Nabeya D."/>
            <person name="Jung N."/>
            <person name="Uechi K."/>
            <person name="Horii T."/>
            <person name="Iida T."/>
            <person name="Fujita J."/>
            <person name="Nakamura S."/>
        </authorList>
    </citation>
    <scope>NUCLEOTIDE SEQUENCE [LARGE SCALE GENOMIC DNA]</scope>
    <source>
        <strain evidence="2 3">JCM 30395</strain>
    </source>
</reference>
<name>A0A7I7SQT4_9MYCO</name>
<accession>A0A7I7SQT4</accession>
<feature type="region of interest" description="Disordered" evidence="1">
    <location>
        <begin position="1"/>
        <end position="20"/>
    </location>
</feature>
<protein>
    <submittedName>
        <fullName evidence="2">Uncharacterized protein</fullName>
    </submittedName>
</protein>
<keyword evidence="3" id="KW-1185">Reference proteome</keyword>